<dbReference type="InterPro" id="IPR055072">
    <property type="entry name" value="Ferlin_DSRM"/>
</dbReference>
<dbReference type="GO" id="GO:0016020">
    <property type="term" value="C:membrane"/>
    <property type="evidence" value="ECO:0007669"/>
    <property type="project" value="UniProtKB-SubCell"/>
</dbReference>
<evidence type="ECO:0000256" key="2">
    <source>
        <dbReference type="ARBA" id="ARBA00022692"/>
    </source>
</evidence>
<proteinExistence type="predicted"/>
<accession>A0AA38I9Z8</accession>
<evidence type="ECO:0000256" key="6">
    <source>
        <dbReference type="SAM" id="Phobius"/>
    </source>
</evidence>
<dbReference type="InterPro" id="IPR037724">
    <property type="entry name" value="C2E_Ferlin"/>
</dbReference>
<keyword evidence="2 6" id="KW-0812">Transmembrane</keyword>
<dbReference type="Proteomes" id="UP001168821">
    <property type="component" value="Unassembled WGS sequence"/>
</dbReference>
<comment type="subcellular location">
    <subcellularLocation>
        <location evidence="1">Membrane</location>
        <topology evidence="1">Single-pass membrane protein</topology>
    </subcellularLocation>
</comment>
<protein>
    <recommendedName>
        <fullName evidence="7">C2 domain-containing protein</fullName>
    </recommendedName>
</protein>
<comment type="caution">
    <text evidence="8">The sequence shown here is derived from an EMBL/GenBank/DDBJ whole genome shotgun (WGS) entry which is preliminary data.</text>
</comment>
<dbReference type="InterPro" id="IPR032362">
    <property type="entry name" value="Ferlin_C"/>
</dbReference>
<sequence length="560" mass="64649">MLRKLKRYQTLKKLLPKRINGEHFLKNCTVDKNLGNCWQTPNRNNIILKETHTNGEIPITYKYKLKIYQSELEQQPEFGGFTDTLTCFPMYKGKKTGDEIADEENTSAIFKGALKIYRWSLSNDYVTFRGLFLEQRMFQDFPSNTPVRFVVRVYCIRGLNLRPKDVSGKSDPYIRLKHNQQEINDKDNPVMEQLNPIFGKCFEMKGVFPEDHTLVITVMDYDVATADDLIGETTIDLENRFFTKHRASCGIDGHYLTSGYCQWRGQQKPTAILETLCSRFKIPDLHYERNFVKVASRMFSPDNFTEIDPQILALEALKHWSEIPLVAYALVLEHVETRSLYNPQKPGLEQGKLQLWIDIFPLVDVPTPKQVDITLRKPVPYELRVIIWNAHGIKVPKQDLLTGEKKADVFVKGWILSPSDPLFTDKLPRAASSAKASELTHEQPKNAFTNLFKARRTKGWWSLKSFDPQTQNDIYGGFLELEFDLVTANEAEKFPVGLGRGDPHGLPKPNRPETSFSWFKNPFRAMKFNPKFFTKKFRKIIIIAVVILIIILVCFMLPGL</sequence>
<dbReference type="CDD" id="cd04037">
    <property type="entry name" value="C2E_Ferlin"/>
    <property type="match status" value="1"/>
</dbReference>
<feature type="transmembrane region" description="Helical" evidence="6">
    <location>
        <begin position="540"/>
        <end position="558"/>
    </location>
</feature>
<organism evidence="8 9">
    <name type="scientific">Zophobas morio</name>
    <dbReference type="NCBI Taxonomy" id="2755281"/>
    <lineage>
        <taxon>Eukaryota</taxon>
        <taxon>Metazoa</taxon>
        <taxon>Ecdysozoa</taxon>
        <taxon>Arthropoda</taxon>
        <taxon>Hexapoda</taxon>
        <taxon>Insecta</taxon>
        <taxon>Pterygota</taxon>
        <taxon>Neoptera</taxon>
        <taxon>Endopterygota</taxon>
        <taxon>Coleoptera</taxon>
        <taxon>Polyphaga</taxon>
        <taxon>Cucujiformia</taxon>
        <taxon>Tenebrionidae</taxon>
        <taxon>Zophobas</taxon>
    </lineage>
</organism>
<evidence type="ECO:0000313" key="8">
    <source>
        <dbReference type="EMBL" id="KAJ3651760.1"/>
    </source>
</evidence>
<reference evidence="8" key="1">
    <citation type="journal article" date="2023" name="G3 (Bethesda)">
        <title>Whole genome assemblies of Zophobas morio and Tenebrio molitor.</title>
        <authorList>
            <person name="Kaur S."/>
            <person name="Stinson S.A."/>
            <person name="diCenzo G.C."/>
        </authorList>
    </citation>
    <scope>NUCLEOTIDE SEQUENCE</scope>
    <source>
        <strain evidence="8">QUZm001</strain>
    </source>
</reference>
<keyword evidence="3" id="KW-0677">Repeat</keyword>
<evidence type="ECO:0000259" key="7">
    <source>
        <dbReference type="PROSITE" id="PS50004"/>
    </source>
</evidence>
<dbReference type="SUPFAM" id="SSF49562">
    <property type="entry name" value="C2 domain (Calcium/lipid-binding domain, CaLB)"/>
    <property type="match status" value="1"/>
</dbReference>
<dbReference type="InterPro" id="IPR000008">
    <property type="entry name" value="C2_dom"/>
</dbReference>
<evidence type="ECO:0000256" key="1">
    <source>
        <dbReference type="ARBA" id="ARBA00004167"/>
    </source>
</evidence>
<dbReference type="Pfam" id="PF00168">
    <property type="entry name" value="C2"/>
    <property type="match status" value="1"/>
</dbReference>
<dbReference type="GO" id="GO:0007009">
    <property type="term" value="P:plasma membrane organization"/>
    <property type="evidence" value="ECO:0007669"/>
    <property type="project" value="TreeGrafter"/>
</dbReference>
<keyword evidence="4 6" id="KW-1133">Transmembrane helix</keyword>
<evidence type="ECO:0000313" key="9">
    <source>
        <dbReference type="Proteomes" id="UP001168821"/>
    </source>
</evidence>
<dbReference type="Gene3D" id="2.60.40.150">
    <property type="entry name" value="C2 domain"/>
    <property type="match status" value="1"/>
</dbReference>
<dbReference type="AlphaFoldDB" id="A0AA38I9Z8"/>
<dbReference type="PANTHER" id="PTHR12546:SF60">
    <property type="entry name" value="MISFIRE, ISOFORM F"/>
    <property type="match status" value="1"/>
</dbReference>
<dbReference type="InterPro" id="IPR037721">
    <property type="entry name" value="Ferlin"/>
</dbReference>
<evidence type="ECO:0000256" key="5">
    <source>
        <dbReference type="ARBA" id="ARBA00023136"/>
    </source>
</evidence>
<keyword evidence="9" id="KW-1185">Reference proteome</keyword>
<feature type="domain" description="C2" evidence="7">
    <location>
        <begin position="132"/>
        <end position="250"/>
    </location>
</feature>
<dbReference type="PANTHER" id="PTHR12546">
    <property type="entry name" value="FER-1-LIKE"/>
    <property type="match status" value="1"/>
</dbReference>
<dbReference type="Pfam" id="PF22901">
    <property type="entry name" value="dsrm_Ferlin"/>
    <property type="match status" value="1"/>
</dbReference>
<evidence type="ECO:0000256" key="4">
    <source>
        <dbReference type="ARBA" id="ARBA00022989"/>
    </source>
</evidence>
<dbReference type="InterPro" id="IPR035892">
    <property type="entry name" value="C2_domain_sf"/>
</dbReference>
<name>A0AA38I9Z8_9CUCU</name>
<keyword evidence="5 6" id="KW-0472">Membrane</keyword>
<gene>
    <name evidence="8" type="ORF">Zmor_017777</name>
</gene>
<dbReference type="SMART" id="SM00239">
    <property type="entry name" value="C2"/>
    <property type="match status" value="1"/>
</dbReference>
<dbReference type="Pfam" id="PF16165">
    <property type="entry name" value="Ferlin_C"/>
    <property type="match status" value="1"/>
</dbReference>
<dbReference type="EMBL" id="JALNTZ010000005">
    <property type="protein sequence ID" value="KAJ3651760.1"/>
    <property type="molecule type" value="Genomic_DNA"/>
</dbReference>
<evidence type="ECO:0000256" key="3">
    <source>
        <dbReference type="ARBA" id="ARBA00022737"/>
    </source>
</evidence>
<dbReference type="PROSITE" id="PS50004">
    <property type="entry name" value="C2"/>
    <property type="match status" value="1"/>
</dbReference>